<dbReference type="AlphaFoldDB" id="A0A9W8NEQ1"/>
<dbReference type="Proteomes" id="UP001148614">
    <property type="component" value="Unassembled WGS sequence"/>
</dbReference>
<dbReference type="VEuPathDB" id="FungiDB:F4678DRAFT_449521"/>
<evidence type="ECO:0000313" key="1">
    <source>
        <dbReference type="EMBL" id="KAJ3571753.1"/>
    </source>
</evidence>
<keyword evidence="2" id="KW-1185">Reference proteome</keyword>
<reference evidence="1" key="1">
    <citation type="submission" date="2022-07" db="EMBL/GenBank/DDBJ databases">
        <title>Genome Sequence of Xylaria arbuscula.</title>
        <authorList>
            <person name="Buettner E."/>
        </authorList>
    </citation>
    <scope>NUCLEOTIDE SEQUENCE</scope>
    <source>
        <strain evidence="1">VT107</strain>
    </source>
</reference>
<name>A0A9W8NEQ1_9PEZI</name>
<evidence type="ECO:0008006" key="3">
    <source>
        <dbReference type="Google" id="ProtNLM"/>
    </source>
</evidence>
<accession>A0A9W8NEQ1</accession>
<dbReference type="EMBL" id="JANPWZ010000817">
    <property type="protein sequence ID" value="KAJ3571753.1"/>
    <property type="molecule type" value="Genomic_DNA"/>
</dbReference>
<dbReference type="InterPro" id="IPR052895">
    <property type="entry name" value="HetReg/Transcr_Mod"/>
</dbReference>
<comment type="caution">
    <text evidence="1">The sequence shown here is derived from an EMBL/GenBank/DDBJ whole genome shotgun (WGS) entry which is preliminary data.</text>
</comment>
<sequence length="388" mass="43405">MLDQAHVVENKIVFDQARLLWHASTIWPLVRDLGSAIPQDKIFGLYAISTRFGLGLPQPDYSKSAAEVFEFTTRTIIQQTSSLRILTQCIRDAPVTENLPSWVPDWAMKTQQDLRLYEASGILHGRYKAGGYNGVISSPTATTGRLNLRCLFLGKVSFLAVSSKIRPLKQHCEEYPIFGRFSKACHSWCQRASLSGAYPTSCTAQEAARRTLLLNLVEDVPGAEETRQLYDDKFFRACFDLLLYPNCTMFSPEVIKVMLVEHAMLLHEYGSGGMNESIDRNVDDLSVVLISFISSLAYWRKQKLTLELFLQGANYPLMILDTGYFARGSCVCREGDIVALLGGCDHPVALRPDGNGNYKFVALLYVDGVMHGEAWPEDEAELVDIVLV</sequence>
<protein>
    <recommendedName>
        <fullName evidence="3">Heterokaryon incompatibility domain-containing protein</fullName>
    </recommendedName>
</protein>
<dbReference type="PANTHER" id="PTHR24148">
    <property type="entry name" value="ANKYRIN REPEAT DOMAIN-CONTAINING PROTEIN 39 HOMOLOG-RELATED"/>
    <property type="match status" value="1"/>
</dbReference>
<organism evidence="1 2">
    <name type="scientific">Xylaria arbuscula</name>
    <dbReference type="NCBI Taxonomy" id="114810"/>
    <lineage>
        <taxon>Eukaryota</taxon>
        <taxon>Fungi</taxon>
        <taxon>Dikarya</taxon>
        <taxon>Ascomycota</taxon>
        <taxon>Pezizomycotina</taxon>
        <taxon>Sordariomycetes</taxon>
        <taxon>Xylariomycetidae</taxon>
        <taxon>Xylariales</taxon>
        <taxon>Xylariaceae</taxon>
        <taxon>Xylaria</taxon>
    </lineage>
</organism>
<gene>
    <name evidence="1" type="ORF">NPX13_g5271</name>
</gene>
<dbReference type="PANTHER" id="PTHR24148:SF73">
    <property type="entry name" value="HET DOMAIN PROTEIN (AFU_ORTHOLOGUE AFUA_8G01020)"/>
    <property type="match status" value="1"/>
</dbReference>
<proteinExistence type="predicted"/>
<evidence type="ECO:0000313" key="2">
    <source>
        <dbReference type="Proteomes" id="UP001148614"/>
    </source>
</evidence>